<dbReference type="Proteomes" id="UP000663852">
    <property type="component" value="Unassembled WGS sequence"/>
</dbReference>
<dbReference type="PANTHER" id="PTHR13582:SF0">
    <property type="entry name" value="M-PHASE PHOSPHOPROTEIN 6"/>
    <property type="match status" value="1"/>
</dbReference>
<keyword evidence="4" id="KW-1185">Reference proteome</keyword>
<dbReference type="EMBL" id="CAJNOR010003171">
    <property type="protein sequence ID" value="CAF1385341.1"/>
    <property type="molecule type" value="Genomic_DNA"/>
</dbReference>
<dbReference type="EMBL" id="CAJNOJ010000014">
    <property type="protein sequence ID" value="CAF0810000.1"/>
    <property type="molecule type" value="Genomic_DNA"/>
</dbReference>
<evidence type="ECO:0000313" key="4">
    <source>
        <dbReference type="Proteomes" id="UP000663828"/>
    </source>
</evidence>
<dbReference type="Proteomes" id="UP000663828">
    <property type="component" value="Unassembled WGS sequence"/>
</dbReference>
<feature type="compositionally biased region" description="Basic residues" evidence="1">
    <location>
        <begin position="156"/>
        <end position="166"/>
    </location>
</feature>
<dbReference type="InterPro" id="IPR019324">
    <property type="entry name" value="MPP6"/>
</dbReference>
<feature type="compositionally biased region" description="Acidic residues" evidence="1">
    <location>
        <begin position="120"/>
        <end position="134"/>
    </location>
</feature>
<feature type="compositionally biased region" description="Low complexity" evidence="1">
    <location>
        <begin position="29"/>
        <end position="39"/>
    </location>
</feature>
<feature type="compositionally biased region" description="Basic and acidic residues" evidence="1">
    <location>
        <begin position="135"/>
        <end position="148"/>
    </location>
</feature>
<dbReference type="OrthoDB" id="10049534at2759"/>
<feature type="compositionally biased region" description="Basic residues" evidence="1">
    <location>
        <begin position="177"/>
        <end position="191"/>
    </location>
</feature>
<organism evidence="2 5">
    <name type="scientific">Adineta ricciae</name>
    <name type="common">Rotifer</name>
    <dbReference type="NCBI Taxonomy" id="249248"/>
    <lineage>
        <taxon>Eukaryota</taxon>
        <taxon>Metazoa</taxon>
        <taxon>Spiralia</taxon>
        <taxon>Gnathifera</taxon>
        <taxon>Rotifera</taxon>
        <taxon>Eurotatoria</taxon>
        <taxon>Bdelloidea</taxon>
        <taxon>Adinetida</taxon>
        <taxon>Adinetidae</taxon>
        <taxon>Adineta</taxon>
    </lineage>
</organism>
<evidence type="ECO:0000313" key="5">
    <source>
        <dbReference type="Proteomes" id="UP000663852"/>
    </source>
</evidence>
<dbReference type="PANTHER" id="PTHR13582">
    <property type="entry name" value="M-PHASE PHOSPHOPROTEIN 6"/>
    <property type="match status" value="1"/>
</dbReference>
<sequence>MMSDLSNTLRNMKFMQRTLESRKKSLKKPSATTSQTVPSSPSVNVLIITPDHPGCWRIIKNELTPIPQIPTTNSNHPSITYHNSVFSVHDRNYTRLSFQNYNKRIEPLMIKYGLKQDVNPLEDGEIDPDDDADDENKTKSMNEDELPRHSTTLGKTMRKKFNKKQFTRLQFDDKSRITKRKRRTRARTSRD</sequence>
<feature type="region of interest" description="Disordered" evidence="1">
    <location>
        <begin position="119"/>
        <end position="191"/>
    </location>
</feature>
<reference evidence="2" key="1">
    <citation type="submission" date="2021-02" db="EMBL/GenBank/DDBJ databases">
        <authorList>
            <person name="Nowell W R."/>
        </authorList>
    </citation>
    <scope>NUCLEOTIDE SEQUENCE</scope>
</reference>
<proteinExistence type="predicted"/>
<dbReference type="GO" id="GO:0000460">
    <property type="term" value="P:maturation of 5.8S rRNA"/>
    <property type="evidence" value="ECO:0007669"/>
    <property type="project" value="TreeGrafter"/>
</dbReference>
<comment type="caution">
    <text evidence="2">The sequence shown here is derived from an EMBL/GenBank/DDBJ whole genome shotgun (WGS) entry which is preliminary data.</text>
</comment>
<dbReference type="Pfam" id="PF10175">
    <property type="entry name" value="MPP6"/>
    <property type="match status" value="1"/>
</dbReference>
<accession>A0A813TLN5</accession>
<name>A0A813TLN5_ADIRI</name>
<dbReference type="AlphaFoldDB" id="A0A813TLN5"/>
<feature type="region of interest" description="Disordered" evidence="1">
    <location>
        <begin position="19"/>
        <end position="39"/>
    </location>
</feature>
<protein>
    <submittedName>
        <fullName evidence="2">Uncharacterized protein</fullName>
    </submittedName>
</protein>
<evidence type="ECO:0000313" key="3">
    <source>
        <dbReference type="EMBL" id="CAF1385341.1"/>
    </source>
</evidence>
<evidence type="ECO:0000256" key="1">
    <source>
        <dbReference type="SAM" id="MobiDB-lite"/>
    </source>
</evidence>
<gene>
    <name evidence="2" type="ORF">EDS130_LOCUS5301</name>
    <name evidence="3" type="ORF">XAT740_LOCUS33303</name>
</gene>
<evidence type="ECO:0000313" key="2">
    <source>
        <dbReference type="EMBL" id="CAF0810000.1"/>
    </source>
</evidence>